<evidence type="ECO:0000256" key="1">
    <source>
        <dbReference type="SAM" id="MobiDB-lite"/>
    </source>
</evidence>
<dbReference type="OrthoDB" id="10591886at2759"/>
<organism evidence="2 3">
    <name type="scientific">Aspergillus calidoustus</name>
    <dbReference type="NCBI Taxonomy" id="454130"/>
    <lineage>
        <taxon>Eukaryota</taxon>
        <taxon>Fungi</taxon>
        <taxon>Dikarya</taxon>
        <taxon>Ascomycota</taxon>
        <taxon>Pezizomycotina</taxon>
        <taxon>Eurotiomycetes</taxon>
        <taxon>Eurotiomycetidae</taxon>
        <taxon>Eurotiales</taxon>
        <taxon>Aspergillaceae</taxon>
        <taxon>Aspergillus</taxon>
        <taxon>Aspergillus subgen. Nidulantes</taxon>
    </lineage>
</organism>
<sequence length="418" mass="48521">MLHIDGGDFGVILDEREEKGKWKPTRLRHIPWNDLLRILKVTRNGDTLVPTKQYDCPQHLIRVIQEHDILRETQQSLLLHEDSFGAPGRYWKLKTAIKSCLAVERLDIEGRTVEETPWLRRRSETLQHPRPLYYDRGPHIFAGFRFRERNRYLDPRISKAVYYGPRRWQIGLTIRYTKPEWVKWDLKTCLVDMRVVQLTRKKRGEQNLDVYGIVTSGDLLQFHKLNDAAEVQSSPVFLLTNEGLPAIWPYLREIIHAIQINAPAPLDPNLVGDGVARSARFAIERSILLYSLEMNPDGTARELPQASEFGDEEEHQKAVQLEKRKRRRARNFAGGPRGPESDRYISAEPDSDSEDCYEGIRPHVFPEEWKTKRGVKVRYELDSSSESGGSESEDSEAEEPKVEDLELWPDPEDDFTML</sequence>
<feature type="region of interest" description="Disordered" evidence="1">
    <location>
        <begin position="379"/>
        <end position="418"/>
    </location>
</feature>
<reference evidence="3" key="1">
    <citation type="journal article" date="2016" name="Genome Announc.">
        <title>Draft genome sequences of fungus Aspergillus calidoustus.</title>
        <authorList>
            <person name="Horn F."/>
            <person name="Linde J."/>
            <person name="Mattern D.J."/>
            <person name="Walther G."/>
            <person name="Guthke R."/>
            <person name="Scherlach K."/>
            <person name="Martin K."/>
            <person name="Brakhage A.A."/>
            <person name="Petzke L."/>
            <person name="Valiante V."/>
        </authorList>
    </citation>
    <scope>NUCLEOTIDE SEQUENCE [LARGE SCALE GENOMIC DNA]</scope>
    <source>
        <strain evidence="3">SF006504</strain>
    </source>
</reference>
<feature type="region of interest" description="Disordered" evidence="1">
    <location>
        <begin position="299"/>
        <end position="363"/>
    </location>
</feature>
<keyword evidence="3" id="KW-1185">Reference proteome</keyword>
<evidence type="ECO:0000313" key="3">
    <source>
        <dbReference type="Proteomes" id="UP000054771"/>
    </source>
</evidence>
<dbReference type="Proteomes" id="UP000054771">
    <property type="component" value="Unassembled WGS sequence"/>
</dbReference>
<gene>
    <name evidence="2" type="ORF">ASPCAL03039</name>
</gene>
<proteinExistence type="predicted"/>
<dbReference type="AlphaFoldDB" id="A0A0U5GPK2"/>
<dbReference type="EMBL" id="CDMC01000002">
    <property type="protein sequence ID" value="CEN60603.1"/>
    <property type="molecule type" value="Genomic_DNA"/>
</dbReference>
<protein>
    <submittedName>
        <fullName evidence="2">Uncharacterized protein</fullName>
    </submittedName>
</protein>
<name>A0A0U5GPK2_ASPCI</name>
<feature type="compositionally biased region" description="Acidic residues" evidence="1">
    <location>
        <begin position="405"/>
        <end position="418"/>
    </location>
</feature>
<accession>A0A0U5GPK2</accession>
<evidence type="ECO:0000313" key="2">
    <source>
        <dbReference type="EMBL" id="CEN60603.1"/>
    </source>
</evidence>